<feature type="domain" description="Mur ligase C-terminal" evidence="19">
    <location>
        <begin position="312"/>
        <end position="424"/>
    </location>
</feature>
<dbReference type="PANTHER" id="PTHR43692">
    <property type="entry name" value="UDP-N-ACETYLMURAMOYLALANINE--D-GLUTAMATE LIGASE"/>
    <property type="match status" value="1"/>
</dbReference>
<comment type="similarity">
    <text evidence="4 17">Belongs to the MurCDEF family.</text>
</comment>
<keyword evidence="17 18" id="KW-0132">Cell division</keyword>
<name>A0A1E8GIU6_9LACT</name>
<dbReference type="EC" id="6.3.2.9" evidence="5 17"/>
<dbReference type="EMBL" id="MKIR01000026">
    <property type="protein sequence ID" value="OFI48151.1"/>
    <property type="molecule type" value="Genomic_DNA"/>
</dbReference>
<comment type="caution">
    <text evidence="21">The sequence shown here is derived from an EMBL/GenBank/DDBJ whole genome shotgun (WGS) entry which is preliminary data.</text>
</comment>
<dbReference type="RefSeq" id="WP_070793163.1">
    <property type="nucleotide sequence ID" value="NZ_MKIR01000026.1"/>
</dbReference>
<evidence type="ECO:0000256" key="15">
    <source>
        <dbReference type="ARBA" id="ARBA00032324"/>
    </source>
</evidence>
<dbReference type="GO" id="GO:0051301">
    <property type="term" value="P:cell division"/>
    <property type="evidence" value="ECO:0007669"/>
    <property type="project" value="UniProtKB-KW"/>
</dbReference>
<evidence type="ECO:0000256" key="16">
    <source>
        <dbReference type="ARBA" id="ARBA00047632"/>
    </source>
</evidence>
<dbReference type="Pfam" id="PF21799">
    <property type="entry name" value="MurD-like_N"/>
    <property type="match status" value="1"/>
</dbReference>
<dbReference type="Pfam" id="PF02875">
    <property type="entry name" value="Mur_ligase_C"/>
    <property type="match status" value="1"/>
</dbReference>
<feature type="domain" description="Mur ligase central" evidence="20">
    <location>
        <begin position="117"/>
        <end position="290"/>
    </location>
</feature>
<feature type="binding site" evidence="17">
    <location>
        <begin position="119"/>
        <end position="125"/>
    </location>
    <ligand>
        <name>ATP</name>
        <dbReference type="ChEBI" id="CHEBI:30616"/>
    </ligand>
</feature>
<evidence type="ECO:0000256" key="17">
    <source>
        <dbReference type="HAMAP-Rule" id="MF_00639"/>
    </source>
</evidence>
<gene>
    <name evidence="17 21" type="primary">murD</name>
    <name evidence="21" type="ORF">BG261_07670</name>
</gene>
<dbReference type="Gene3D" id="3.40.1190.10">
    <property type="entry name" value="Mur-like, catalytic domain"/>
    <property type="match status" value="1"/>
</dbReference>
<evidence type="ECO:0000256" key="11">
    <source>
        <dbReference type="ARBA" id="ARBA00022960"/>
    </source>
</evidence>
<dbReference type="UniPathway" id="UPA00219"/>
<dbReference type="InterPro" id="IPR036565">
    <property type="entry name" value="Mur-like_cat_sf"/>
</dbReference>
<dbReference type="HAMAP" id="MF_00639">
    <property type="entry name" value="MurD"/>
    <property type="match status" value="1"/>
</dbReference>
<dbReference type="Proteomes" id="UP000178622">
    <property type="component" value="Unassembled WGS sequence"/>
</dbReference>
<proteinExistence type="inferred from homology"/>
<evidence type="ECO:0000256" key="3">
    <source>
        <dbReference type="ARBA" id="ARBA00004752"/>
    </source>
</evidence>
<evidence type="ECO:0000259" key="19">
    <source>
        <dbReference type="Pfam" id="PF02875"/>
    </source>
</evidence>
<dbReference type="GO" id="GO:0008360">
    <property type="term" value="P:regulation of cell shape"/>
    <property type="evidence" value="ECO:0007669"/>
    <property type="project" value="UniProtKB-KW"/>
</dbReference>
<dbReference type="PANTHER" id="PTHR43692:SF1">
    <property type="entry name" value="UDP-N-ACETYLMURAMOYLALANINE--D-GLUTAMATE LIGASE"/>
    <property type="match status" value="1"/>
</dbReference>
<dbReference type="GO" id="GO:0009252">
    <property type="term" value="P:peptidoglycan biosynthetic process"/>
    <property type="evidence" value="ECO:0007669"/>
    <property type="project" value="UniProtKB-UniRule"/>
</dbReference>
<evidence type="ECO:0000313" key="21">
    <source>
        <dbReference type="EMBL" id="OFI48151.1"/>
    </source>
</evidence>
<keyword evidence="9 17" id="KW-0547">Nucleotide-binding</keyword>
<keyword evidence="12 17" id="KW-0573">Peptidoglycan synthesis</keyword>
<comment type="subcellular location">
    <subcellularLocation>
        <location evidence="2 17 18">Cytoplasm</location>
    </subcellularLocation>
</comment>
<dbReference type="SUPFAM" id="SSF51984">
    <property type="entry name" value="MurCD N-terminal domain"/>
    <property type="match status" value="1"/>
</dbReference>
<evidence type="ECO:0000256" key="6">
    <source>
        <dbReference type="ARBA" id="ARBA00015655"/>
    </source>
</evidence>
<evidence type="ECO:0000256" key="10">
    <source>
        <dbReference type="ARBA" id="ARBA00022840"/>
    </source>
</evidence>
<dbReference type="GO" id="GO:0005524">
    <property type="term" value="F:ATP binding"/>
    <property type="evidence" value="ECO:0007669"/>
    <property type="project" value="UniProtKB-UniRule"/>
</dbReference>
<evidence type="ECO:0000256" key="2">
    <source>
        <dbReference type="ARBA" id="ARBA00004496"/>
    </source>
</evidence>
<dbReference type="GO" id="GO:0005737">
    <property type="term" value="C:cytoplasm"/>
    <property type="evidence" value="ECO:0007669"/>
    <property type="project" value="UniProtKB-SubCell"/>
</dbReference>
<dbReference type="OrthoDB" id="9809796at2"/>
<dbReference type="InterPro" id="IPR036615">
    <property type="entry name" value="Mur_ligase_C_dom_sf"/>
</dbReference>
<evidence type="ECO:0000313" key="22">
    <source>
        <dbReference type="Proteomes" id="UP000178622"/>
    </source>
</evidence>
<dbReference type="InterPro" id="IPR013221">
    <property type="entry name" value="Mur_ligase_cen"/>
</dbReference>
<keyword evidence="8 17" id="KW-0436">Ligase</keyword>
<evidence type="ECO:0000256" key="7">
    <source>
        <dbReference type="ARBA" id="ARBA00022490"/>
    </source>
</evidence>
<organism evidence="21 22">
    <name type="scientific">Floricoccus tropicus</name>
    <dbReference type="NCBI Taxonomy" id="1859473"/>
    <lineage>
        <taxon>Bacteria</taxon>
        <taxon>Bacillati</taxon>
        <taxon>Bacillota</taxon>
        <taxon>Bacilli</taxon>
        <taxon>Lactobacillales</taxon>
        <taxon>Streptococcaceae</taxon>
        <taxon>Floricoccus</taxon>
    </lineage>
</organism>
<comment type="function">
    <text evidence="1 17 18">Cell wall formation. Catalyzes the addition of glutamate to the nucleotide precursor UDP-N-acetylmuramoyl-L-alanine (UMA).</text>
</comment>
<dbReference type="Gene3D" id="3.90.190.20">
    <property type="entry name" value="Mur ligase, C-terminal domain"/>
    <property type="match status" value="1"/>
</dbReference>
<keyword evidence="7 17" id="KW-0963">Cytoplasm</keyword>
<comment type="pathway">
    <text evidence="3 17 18">Cell wall biogenesis; peptidoglycan biosynthesis.</text>
</comment>
<protein>
    <recommendedName>
        <fullName evidence="6 17">UDP-N-acetylmuramoylalanine--D-glutamate ligase</fullName>
        <ecNumber evidence="5 17">6.3.2.9</ecNumber>
    </recommendedName>
    <alternativeName>
        <fullName evidence="15 17">D-glutamic acid-adding enzyme</fullName>
    </alternativeName>
    <alternativeName>
        <fullName evidence="14 17">UDP-N-acetylmuramoyl-L-alanyl-D-glutamate synthetase</fullName>
    </alternativeName>
</protein>
<dbReference type="Pfam" id="PF08245">
    <property type="entry name" value="Mur_ligase_M"/>
    <property type="match status" value="1"/>
</dbReference>
<dbReference type="NCBIfam" id="TIGR01087">
    <property type="entry name" value="murD"/>
    <property type="match status" value="1"/>
</dbReference>
<evidence type="ECO:0000256" key="14">
    <source>
        <dbReference type="ARBA" id="ARBA00030398"/>
    </source>
</evidence>
<dbReference type="STRING" id="1859473.BG261_07670"/>
<dbReference type="SUPFAM" id="SSF53623">
    <property type="entry name" value="MurD-like peptide ligases, catalytic domain"/>
    <property type="match status" value="1"/>
</dbReference>
<keyword evidence="13 17" id="KW-0961">Cell wall biogenesis/degradation</keyword>
<dbReference type="GO" id="GO:0071555">
    <property type="term" value="P:cell wall organization"/>
    <property type="evidence" value="ECO:0007669"/>
    <property type="project" value="UniProtKB-KW"/>
</dbReference>
<sequence>MKKISTFENKKVLVLGLAKSGASAARVLSDLGAIVTVNDGKELGENKEAQDLLENGIRVISGGHPVELLDEDFSLMVKNPGIPYENPMVVKAMEKDIPVITEVELAYLISEADIIGITGTNGKTTTTTLIADILNEGGLSAKLSGNIGFPASEVAEKATENDTLVMELSSFQLMGIEKFRPEIAVITNIFSAHLDYHGNQQNYEAAKWRIQENMKDSDFLVINFNQEKLRKLSEETKAQVIPFSTLEKVDGAYALDGKIYFRDEYILDVDSLSLPGEHNVENALAAIAVAKLKGVSNQSIINILTTFSGVKHRLQYLGDIEGVKFYNDSKATNILATQKALSGFENNKLWLLAGGLDRGNGFDDLIPDIENLKGMIVFGETAPKLKEIAEKLNITVLESENVGTAARLAFDNAELGEVILLSPANASWDQYPNFEIRGDVFIQEFNKLKEEI</sequence>
<keyword evidence="11 17" id="KW-0133">Cell shape</keyword>
<evidence type="ECO:0000256" key="12">
    <source>
        <dbReference type="ARBA" id="ARBA00022984"/>
    </source>
</evidence>
<evidence type="ECO:0000256" key="5">
    <source>
        <dbReference type="ARBA" id="ARBA00012212"/>
    </source>
</evidence>
<keyword evidence="17 18" id="KW-0131">Cell cycle</keyword>
<dbReference type="InterPro" id="IPR004101">
    <property type="entry name" value="Mur_ligase_C"/>
</dbReference>
<evidence type="ECO:0000256" key="4">
    <source>
        <dbReference type="ARBA" id="ARBA00010416"/>
    </source>
</evidence>
<comment type="catalytic activity">
    <reaction evidence="16 17 18">
        <text>UDP-N-acetyl-alpha-D-muramoyl-L-alanine + D-glutamate + ATP = UDP-N-acetyl-alpha-D-muramoyl-L-alanyl-D-glutamate + ADP + phosphate + H(+)</text>
        <dbReference type="Rhea" id="RHEA:16429"/>
        <dbReference type="ChEBI" id="CHEBI:15378"/>
        <dbReference type="ChEBI" id="CHEBI:29986"/>
        <dbReference type="ChEBI" id="CHEBI:30616"/>
        <dbReference type="ChEBI" id="CHEBI:43474"/>
        <dbReference type="ChEBI" id="CHEBI:83898"/>
        <dbReference type="ChEBI" id="CHEBI:83900"/>
        <dbReference type="ChEBI" id="CHEBI:456216"/>
        <dbReference type="EC" id="6.3.2.9"/>
    </reaction>
</comment>
<dbReference type="InterPro" id="IPR005762">
    <property type="entry name" value="MurD"/>
</dbReference>
<evidence type="ECO:0000259" key="20">
    <source>
        <dbReference type="Pfam" id="PF08245"/>
    </source>
</evidence>
<evidence type="ECO:0000256" key="9">
    <source>
        <dbReference type="ARBA" id="ARBA00022741"/>
    </source>
</evidence>
<evidence type="ECO:0000256" key="1">
    <source>
        <dbReference type="ARBA" id="ARBA00002734"/>
    </source>
</evidence>
<reference evidence="22" key="1">
    <citation type="submission" date="2016-09" db="EMBL/GenBank/DDBJ databases">
        <title>Draft genome sequence of a novel species of the family Streptococcaceae isolated from flowers.</title>
        <authorList>
            <person name="Chuah L.-O."/>
            <person name="Yap K.-P."/>
            <person name="Thong K.L."/>
            <person name="Liong M.T."/>
            <person name="Ahmad R."/>
            <person name="Rusul G."/>
        </authorList>
    </citation>
    <scope>NUCLEOTIDE SEQUENCE [LARGE SCALE GENOMIC DNA]</scope>
    <source>
        <strain evidence="22">DF1</strain>
    </source>
</reference>
<dbReference type="GO" id="GO:0008764">
    <property type="term" value="F:UDP-N-acetylmuramoylalanine-D-glutamate ligase activity"/>
    <property type="evidence" value="ECO:0007669"/>
    <property type="project" value="UniProtKB-UniRule"/>
</dbReference>
<keyword evidence="10 17" id="KW-0067">ATP-binding</keyword>
<evidence type="ECO:0000256" key="13">
    <source>
        <dbReference type="ARBA" id="ARBA00023316"/>
    </source>
</evidence>
<evidence type="ECO:0000256" key="8">
    <source>
        <dbReference type="ARBA" id="ARBA00022598"/>
    </source>
</evidence>
<dbReference type="AlphaFoldDB" id="A0A1E8GIU6"/>
<keyword evidence="22" id="KW-1185">Reference proteome</keyword>
<evidence type="ECO:0000256" key="18">
    <source>
        <dbReference type="RuleBase" id="RU003664"/>
    </source>
</evidence>
<dbReference type="Gene3D" id="3.40.50.720">
    <property type="entry name" value="NAD(P)-binding Rossmann-like Domain"/>
    <property type="match status" value="1"/>
</dbReference>
<dbReference type="SUPFAM" id="SSF53244">
    <property type="entry name" value="MurD-like peptide ligases, peptide-binding domain"/>
    <property type="match status" value="1"/>
</dbReference>
<accession>A0A1E8GIU6</accession>